<name>A0AAX2AC37_9BACT</name>
<dbReference type="Pfam" id="PF00589">
    <property type="entry name" value="Phage_integrase"/>
    <property type="match status" value="1"/>
</dbReference>
<proteinExistence type="predicted"/>
<dbReference type="AlphaFoldDB" id="A0AAX2AC37"/>
<evidence type="ECO:0000256" key="1">
    <source>
        <dbReference type="ARBA" id="ARBA00023172"/>
    </source>
</evidence>
<dbReference type="InterPro" id="IPR002104">
    <property type="entry name" value="Integrase_catalytic"/>
</dbReference>
<keyword evidence="1" id="KW-0233">DNA recombination</keyword>
<evidence type="ECO:0000259" key="2">
    <source>
        <dbReference type="PROSITE" id="PS51898"/>
    </source>
</evidence>
<dbReference type="Gene3D" id="1.10.443.10">
    <property type="entry name" value="Intergrase catalytic core"/>
    <property type="match status" value="1"/>
</dbReference>
<dbReference type="EMBL" id="NXID01000065">
    <property type="protein sequence ID" value="RXK12997.1"/>
    <property type="molecule type" value="Genomic_DNA"/>
</dbReference>
<dbReference type="RefSeq" id="WP_114843394.1">
    <property type="nucleotide sequence ID" value="NZ_CP031220.1"/>
</dbReference>
<dbReference type="GO" id="GO:0015074">
    <property type="term" value="P:DNA integration"/>
    <property type="evidence" value="ECO:0007669"/>
    <property type="project" value="InterPro"/>
</dbReference>
<accession>A0AAX2AC37</accession>
<dbReference type="PANTHER" id="PTHR30349">
    <property type="entry name" value="PHAGE INTEGRASE-RELATED"/>
    <property type="match status" value="1"/>
</dbReference>
<sequence length="595" mass="70633">MEAKQIYFKQRHKNKMLLEGLSYSNNPDYKTLKCGNIDFNEDYWDLSDFTPRELDIKYCNIVFYGIKSRIFKNTIKQYAWYLIGNTTSKNKFQSIPNKISTLISSLVPFMEEYKISSLKRFNKKHFEKYLKYLEENKKENRRKRPYSPKTLCKKAILLQDLAEVAIKYDWDDAPDELLLYSQNMYEYWDVKKAIKKTKEVNKSIPNEVLDQIKIALTKESDYVVWEYGIMKDMKFSTKNTLTWARHNWVRLVNPRWRVKSIDLLDLNIEKYITMVLLSTGLRISEVLTLKIDSAWIEDSYFGKTYYLNRISSKTEKEPTKRRILINKETFELIQDVIKKYSHIRNNNKYLFVRKNRNLSAKYSNVASRVSVSDYTSALKKFIKKHNITHLNKDGIEELYPLHPHQFRHTFAQQLINDGVPIRIIKRHYSHVSIDMTIHYAKVKEETLEKDYIKTYIDADSIYTNGSIGNDFKQMIDTVRTVKDMDEVIGTLSKRFGINPLPMGMCLKDFKKGHCDNTGSEGCYYIGCTDFVTNDSFLTNFKRQKELIDNEIERTKDNKFAKMNFHVNKRKRDKLEQIINRLEIDKIYKEVDNNAK</sequence>
<dbReference type="PANTHER" id="PTHR30349:SF86">
    <property type="entry name" value="INTEGRASE_RECOMBINASE AQ_AA09-RELATED"/>
    <property type="match status" value="1"/>
</dbReference>
<evidence type="ECO:0000313" key="3">
    <source>
        <dbReference type="EMBL" id="RXK12997.1"/>
    </source>
</evidence>
<protein>
    <recommendedName>
        <fullName evidence="2">Tyr recombinase domain-containing protein</fullName>
    </recommendedName>
</protein>
<dbReference type="GO" id="GO:0006310">
    <property type="term" value="P:DNA recombination"/>
    <property type="evidence" value="ECO:0007669"/>
    <property type="project" value="UniProtKB-KW"/>
</dbReference>
<dbReference type="KEGG" id="amyt:AMYT_a0194"/>
<dbReference type="GO" id="GO:0003677">
    <property type="term" value="F:DNA binding"/>
    <property type="evidence" value="ECO:0007669"/>
    <property type="project" value="InterPro"/>
</dbReference>
<dbReference type="PROSITE" id="PS51898">
    <property type="entry name" value="TYR_RECOMBINASE"/>
    <property type="match status" value="1"/>
</dbReference>
<dbReference type="InterPro" id="IPR013762">
    <property type="entry name" value="Integrase-like_cat_sf"/>
</dbReference>
<dbReference type="InterPro" id="IPR050090">
    <property type="entry name" value="Tyrosine_recombinase_XerCD"/>
</dbReference>
<keyword evidence="4" id="KW-1185">Reference proteome</keyword>
<feature type="domain" description="Tyr recombinase" evidence="2">
    <location>
        <begin position="246"/>
        <end position="452"/>
    </location>
</feature>
<dbReference type="Proteomes" id="UP000290092">
    <property type="component" value="Unassembled WGS sequence"/>
</dbReference>
<comment type="caution">
    <text evidence="3">The sequence shown here is derived from an EMBL/GenBank/DDBJ whole genome shotgun (WGS) entry which is preliminary data.</text>
</comment>
<dbReference type="InterPro" id="IPR011010">
    <property type="entry name" value="DNA_brk_join_enz"/>
</dbReference>
<evidence type="ECO:0000313" key="4">
    <source>
        <dbReference type="Proteomes" id="UP000290092"/>
    </source>
</evidence>
<dbReference type="SUPFAM" id="SSF56349">
    <property type="entry name" value="DNA breaking-rejoining enzymes"/>
    <property type="match status" value="1"/>
</dbReference>
<organism evidence="3 4">
    <name type="scientific">Malaciobacter mytili LMG 24559</name>
    <dbReference type="NCBI Taxonomy" id="1032238"/>
    <lineage>
        <taxon>Bacteria</taxon>
        <taxon>Pseudomonadati</taxon>
        <taxon>Campylobacterota</taxon>
        <taxon>Epsilonproteobacteria</taxon>
        <taxon>Campylobacterales</taxon>
        <taxon>Arcobacteraceae</taxon>
        <taxon>Malaciobacter</taxon>
    </lineage>
</organism>
<dbReference type="CDD" id="cd00397">
    <property type="entry name" value="DNA_BRE_C"/>
    <property type="match status" value="1"/>
</dbReference>
<reference evidence="3 4" key="1">
    <citation type="submission" date="2017-09" db="EMBL/GenBank/DDBJ databases">
        <title>Genomics of the genus Arcobacter.</title>
        <authorList>
            <person name="Perez-Cataluna A."/>
            <person name="Figueras M.J."/>
            <person name="Salas-Masso N."/>
        </authorList>
    </citation>
    <scope>NUCLEOTIDE SEQUENCE [LARGE SCALE GENOMIC DNA]</scope>
    <source>
        <strain evidence="3 4">CECT 7386</strain>
    </source>
</reference>
<gene>
    <name evidence="3" type="ORF">CP985_13460</name>
</gene>